<sequence length="259" mass="26767">MAEAVSAQTLDAFHRGDFHLVQPKGAGHRAGVDAMMLAASVPSAFAGRLADFGAGAGAAGLAVASRCPRAEVLLVEAAPQMAHFARLTLDHPTNAHLAGRASLLVADVTLAGRARAKAGLADGAFDFVIMNPPFNAARDRPSPDALKQMAHVMEDGLFEKWIRSAAAVVRPRGWLAVIARPPSLPPILAALAGRFGSAEILPVHARAGSAAIRVVVRARRASRGALSLVPPLVLHDGPGDGFSARADAINNGRASLFGD</sequence>
<evidence type="ECO:0000313" key="4">
    <source>
        <dbReference type="EMBL" id="MEW9807489.1"/>
    </source>
</evidence>
<evidence type="ECO:0000256" key="2">
    <source>
        <dbReference type="ARBA" id="ARBA00022691"/>
    </source>
</evidence>
<dbReference type="EMBL" id="JBFOCI010000005">
    <property type="protein sequence ID" value="MEW9807489.1"/>
    <property type="molecule type" value="Genomic_DNA"/>
</dbReference>
<dbReference type="InterPro" id="IPR050210">
    <property type="entry name" value="tRNA_Adenine-N(6)_MTase"/>
</dbReference>
<keyword evidence="1 4" id="KW-0489">Methyltransferase</keyword>
<dbReference type="InterPro" id="IPR007848">
    <property type="entry name" value="Small_mtfrase_dom"/>
</dbReference>
<evidence type="ECO:0000313" key="5">
    <source>
        <dbReference type="Proteomes" id="UP001556196"/>
    </source>
</evidence>
<dbReference type="SUPFAM" id="SSF53335">
    <property type="entry name" value="S-adenosyl-L-methionine-dependent methyltransferases"/>
    <property type="match status" value="1"/>
</dbReference>
<organism evidence="4 5">
    <name type="scientific">Mesorhizobium marinum</name>
    <dbReference type="NCBI Taxonomy" id="3228790"/>
    <lineage>
        <taxon>Bacteria</taxon>
        <taxon>Pseudomonadati</taxon>
        <taxon>Pseudomonadota</taxon>
        <taxon>Alphaproteobacteria</taxon>
        <taxon>Hyphomicrobiales</taxon>
        <taxon>Phyllobacteriaceae</taxon>
        <taxon>Mesorhizobium</taxon>
    </lineage>
</organism>
<proteinExistence type="predicted"/>
<dbReference type="PROSITE" id="PS00092">
    <property type="entry name" value="N6_MTASE"/>
    <property type="match status" value="1"/>
</dbReference>
<dbReference type="GO" id="GO:0008168">
    <property type="term" value="F:methyltransferase activity"/>
    <property type="evidence" value="ECO:0007669"/>
    <property type="project" value="UniProtKB-KW"/>
</dbReference>
<dbReference type="GO" id="GO:0032259">
    <property type="term" value="P:methylation"/>
    <property type="evidence" value="ECO:0007669"/>
    <property type="project" value="UniProtKB-KW"/>
</dbReference>
<feature type="domain" description="Methyltransferase small" evidence="3">
    <location>
        <begin position="35"/>
        <end position="140"/>
    </location>
</feature>
<evidence type="ECO:0000256" key="1">
    <source>
        <dbReference type="ARBA" id="ARBA00022603"/>
    </source>
</evidence>
<gene>
    <name evidence="4" type="ORF">ABUE31_15975</name>
</gene>
<keyword evidence="2" id="KW-0949">S-adenosyl-L-methionine</keyword>
<evidence type="ECO:0000259" key="3">
    <source>
        <dbReference type="Pfam" id="PF05175"/>
    </source>
</evidence>
<dbReference type="Proteomes" id="UP001556196">
    <property type="component" value="Unassembled WGS sequence"/>
</dbReference>
<dbReference type="InterPro" id="IPR002052">
    <property type="entry name" value="DNA_methylase_N6_adenine_CS"/>
</dbReference>
<dbReference type="Gene3D" id="3.40.50.150">
    <property type="entry name" value="Vaccinia Virus protein VP39"/>
    <property type="match status" value="1"/>
</dbReference>
<dbReference type="RefSeq" id="WP_367724673.1">
    <property type="nucleotide sequence ID" value="NZ_JBFOCH010000036.1"/>
</dbReference>
<keyword evidence="5" id="KW-1185">Reference proteome</keyword>
<dbReference type="PANTHER" id="PTHR47739:SF1">
    <property type="entry name" value="TRNA1(VAL) (ADENINE(37)-N6)-METHYLTRANSFERASE"/>
    <property type="match status" value="1"/>
</dbReference>
<keyword evidence="4" id="KW-0808">Transferase</keyword>
<dbReference type="InterPro" id="IPR029063">
    <property type="entry name" value="SAM-dependent_MTases_sf"/>
</dbReference>
<comment type="caution">
    <text evidence="4">The sequence shown here is derived from an EMBL/GenBank/DDBJ whole genome shotgun (WGS) entry which is preliminary data.</text>
</comment>
<accession>A0ABV3R2C9</accession>
<name>A0ABV3R2C9_9HYPH</name>
<reference evidence="4 5" key="1">
    <citation type="submission" date="2024-06" db="EMBL/GenBank/DDBJ databases">
        <authorList>
            <person name="Tuo L."/>
        </authorList>
    </citation>
    <scope>NUCLEOTIDE SEQUENCE [LARGE SCALE GENOMIC DNA]</scope>
    <source>
        <strain evidence="4 5">ZMM04-5</strain>
    </source>
</reference>
<dbReference type="CDD" id="cd02440">
    <property type="entry name" value="AdoMet_MTases"/>
    <property type="match status" value="1"/>
</dbReference>
<dbReference type="EC" id="2.1.1.223" evidence="4"/>
<dbReference type="Pfam" id="PF05175">
    <property type="entry name" value="MTS"/>
    <property type="match status" value="1"/>
</dbReference>
<dbReference type="PANTHER" id="PTHR47739">
    <property type="entry name" value="TRNA1(VAL) (ADENINE(37)-N6)-METHYLTRANSFERASE"/>
    <property type="match status" value="1"/>
</dbReference>
<protein>
    <submittedName>
        <fullName evidence="4">tRNA1(Val) (Adenine(37)-N6)-methyltransferase</fullName>
        <ecNumber evidence="4">2.1.1.223</ecNumber>
    </submittedName>
</protein>